<gene>
    <name evidence="1" type="ORF">HHX25_21090</name>
</gene>
<comment type="caution">
    <text evidence="1">The sequence shown here is derived from an EMBL/GenBank/DDBJ whole genome shotgun (WGS) entry which is preliminary data.</text>
</comment>
<proteinExistence type="predicted"/>
<evidence type="ECO:0000313" key="2">
    <source>
        <dbReference type="Proteomes" id="UP000746690"/>
    </source>
</evidence>
<protein>
    <recommendedName>
        <fullName evidence="3">SprB repeat-containing protein</fullName>
    </recommendedName>
</protein>
<dbReference type="EMBL" id="JABBHF010000037">
    <property type="protein sequence ID" value="NMH90006.1"/>
    <property type="molecule type" value="Genomic_DNA"/>
</dbReference>
<organism evidence="1 2">
    <name type="scientific">Flavivirga algicola</name>
    <dbReference type="NCBI Taxonomy" id="2729136"/>
    <lineage>
        <taxon>Bacteria</taxon>
        <taxon>Pseudomonadati</taxon>
        <taxon>Bacteroidota</taxon>
        <taxon>Flavobacteriia</taxon>
        <taxon>Flavobacteriales</taxon>
        <taxon>Flavobacteriaceae</taxon>
        <taxon>Flavivirga</taxon>
    </lineage>
</organism>
<evidence type="ECO:0008006" key="3">
    <source>
        <dbReference type="Google" id="ProtNLM"/>
    </source>
</evidence>
<dbReference type="Proteomes" id="UP000746690">
    <property type="component" value="Unassembled WGS sequence"/>
</dbReference>
<reference evidence="1 2" key="1">
    <citation type="submission" date="2020-04" db="EMBL/GenBank/DDBJ databases">
        <title>A Flavivirga sp. nov.</title>
        <authorList>
            <person name="Sun X."/>
        </authorList>
    </citation>
    <scope>NUCLEOTIDE SEQUENCE [LARGE SCALE GENOMIC DNA]</scope>
    <source>
        <strain evidence="1 2">Y03</strain>
    </source>
</reference>
<name>A0ABX1S3R6_9FLAO</name>
<keyword evidence="2" id="KW-1185">Reference proteome</keyword>
<sequence length="103" mass="10345">VEGTGTAVAPLSYSIGAGYQSSATFSISAPGIYTLTIRDGNGCEVSTSYVVEPQLTVSTVLTKDLDCTASPDALITGTIVGGVAPYTYEVSLNAGAYSPLGAT</sequence>
<feature type="non-terminal residue" evidence="1">
    <location>
        <position position="1"/>
    </location>
</feature>
<feature type="non-terminal residue" evidence="1">
    <location>
        <position position="103"/>
    </location>
</feature>
<evidence type="ECO:0000313" key="1">
    <source>
        <dbReference type="EMBL" id="NMH90006.1"/>
    </source>
</evidence>
<accession>A0ABX1S3R6</accession>
<dbReference type="RefSeq" id="WP_169677393.1">
    <property type="nucleotide sequence ID" value="NZ_JABBHF010000037.1"/>
</dbReference>